<reference evidence="2" key="1">
    <citation type="submission" date="2022-11" db="UniProtKB">
        <authorList>
            <consortium name="WormBaseParasite"/>
        </authorList>
    </citation>
    <scope>IDENTIFICATION</scope>
</reference>
<dbReference type="Proteomes" id="UP000887563">
    <property type="component" value="Unplaced"/>
</dbReference>
<accession>A0A914LPG5</accession>
<dbReference type="AlphaFoldDB" id="A0A914LPG5"/>
<organism evidence="1 2">
    <name type="scientific">Meloidogyne incognita</name>
    <name type="common">Southern root-knot nematode worm</name>
    <name type="synonym">Oxyuris incognita</name>
    <dbReference type="NCBI Taxonomy" id="6306"/>
    <lineage>
        <taxon>Eukaryota</taxon>
        <taxon>Metazoa</taxon>
        <taxon>Ecdysozoa</taxon>
        <taxon>Nematoda</taxon>
        <taxon>Chromadorea</taxon>
        <taxon>Rhabditida</taxon>
        <taxon>Tylenchina</taxon>
        <taxon>Tylenchomorpha</taxon>
        <taxon>Tylenchoidea</taxon>
        <taxon>Meloidogynidae</taxon>
        <taxon>Meloidogyninae</taxon>
        <taxon>Meloidogyne</taxon>
        <taxon>Meloidogyne incognita group</taxon>
    </lineage>
</organism>
<evidence type="ECO:0000313" key="2">
    <source>
        <dbReference type="WBParaSite" id="Minc3s00579g14564"/>
    </source>
</evidence>
<evidence type="ECO:0000313" key="1">
    <source>
        <dbReference type="Proteomes" id="UP000887563"/>
    </source>
</evidence>
<dbReference type="WBParaSite" id="Minc3s00579g14564">
    <property type="protein sequence ID" value="Minc3s00579g14564"/>
    <property type="gene ID" value="Minc3s00579g14564"/>
</dbReference>
<keyword evidence="1" id="KW-1185">Reference proteome</keyword>
<protein>
    <submittedName>
        <fullName evidence="2">Uncharacterized protein</fullName>
    </submittedName>
</protein>
<sequence length="53" mass="6253">MSFGVFYEFLRKFFGVTSPLPRYPLSHKIARYINSLKPRCIISGGFNRIRKDK</sequence>
<name>A0A914LPG5_MELIC</name>
<proteinExistence type="predicted"/>